<comment type="subcellular location">
    <subcellularLocation>
        <location evidence="1">Cell membrane</location>
        <topology evidence="1">Multi-pass membrane protein</topology>
    </subcellularLocation>
</comment>
<evidence type="ECO:0000256" key="9">
    <source>
        <dbReference type="SAM" id="Phobius"/>
    </source>
</evidence>
<feature type="transmembrane region" description="Helical" evidence="9">
    <location>
        <begin position="133"/>
        <end position="151"/>
    </location>
</feature>
<dbReference type="GO" id="GO:0016887">
    <property type="term" value="F:ATP hydrolysis activity"/>
    <property type="evidence" value="ECO:0007669"/>
    <property type="project" value="InterPro"/>
</dbReference>
<dbReference type="GO" id="GO:0015421">
    <property type="term" value="F:ABC-type oligopeptide transporter activity"/>
    <property type="evidence" value="ECO:0007669"/>
    <property type="project" value="TreeGrafter"/>
</dbReference>
<dbReference type="InterPro" id="IPR003593">
    <property type="entry name" value="AAA+_ATPase"/>
</dbReference>
<keyword evidence="3" id="KW-1003">Cell membrane</keyword>
<dbReference type="SMART" id="SM00382">
    <property type="entry name" value="AAA"/>
    <property type="match status" value="1"/>
</dbReference>
<dbReference type="GO" id="GO:0005524">
    <property type="term" value="F:ATP binding"/>
    <property type="evidence" value="ECO:0007669"/>
    <property type="project" value="UniProtKB-KW"/>
</dbReference>
<dbReference type="SUPFAM" id="SSF52540">
    <property type="entry name" value="P-loop containing nucleoside triphosphate hydrolases"/>
    <property type="match status" value="1"/>
</dbReference>
<dbReference type="KEGG" id="ble:BleG1_1143"/>
<dbReference type="InterPro" id="IPR011527">
    <property type="entry name" value="ABC1_TM_dom"/>
</dbReference>
<keyword evidence="2" id="KW-0813">Transport</keyword>
<evidence type="ECO:0000256" key="3">
    <source>
        <dbReference type="ARBA" id="ARBA00022475"/>
    </source>
</evidence>
<accession>A0A060LR35</accession>
<keyword evidence="13" id="KW-1185">Reference proteome</keyword>
<reference evidence="12 13" key="1">
    <citation type="journal article" date="2014" name="Gene">
        <title>A comparative genomic analysis of the alkalitolerant soil bacterium Bacillus lehensis G1.</title>
        <authorList>
            <person name="Noor Y.M."/>
            <person name="Samsulrizal N.H."/>
            <person name="Jema'on N.A."/>
            <person name="Low K.O."/>
            <person name="Ramli A.N."/>
            <person name="Alias N.I."/>
            <person name="Damis S.I."/>
            <person name="Fuzi S.F."/>
            <person name="Isa M.N."/>
            <person name="Murad A.M."/>
            <person name="Raih M.F."/>
            <person name="Bakar F.D."/>
            <person name="Najimudin N."/>
            <person name="Mahadi N.M."/>
            <person name="Illias R.M."/>
        </authorList>
    </citation>
    <scope>NUCLEOTIDE SEQUENCE [LARGE SCALE GENOMIC DNA]</scope>
    <source>
        <strain evidence="12 13">G1</strain>
    </source>
</reference>
<evidence type="ECO:0000313" key="13">
    <source>
        <dbReference type="Proteomes" id="UP000027142"/>
    </source>
</evidence>
<evidence type="ECO:0000259" key="10">
    <source>
        <dbReference type="PROSITE" id="PS50893"/>
    </source>
</evidence>
<evidence type="ECO:0000256" key="1">
    <source>
        <dbReference type="ARBA" id="ARBA00004651"/>
    </source>
</evidence>
<keyword evidence="6 12" id="KW-0067">ATP-binding</keyword>
<dbReference type="Gene3D" id="3.40.50.300">
    <property type="entry name" value="P-loop containing nucleotide triphosphate hydrolases"/>
    <property type="match status" value="1"/>
</dbReference>
<dbReference type="PROSITE" id="PS50893">
    <property type="entry name" value="ABC_TRANSPORTER_2"/>
    <property type="match status" value="1"/>
</dbReference>
<evidence type="ECO:0000256" key="7">
    <source>
        <dbReference type="ARBA" id="ARBA00022989"/>
    </source>
</evidence>
<keyword evidence="5" id="KW-0547">Nucleotide-binding</keyword>
<feature type="domain" description="ABC transmembrane type-1" evidence="11">
    <location>
        <begin position="16"/>
        <end position="298"/>
    </location>
</feature>
<dbReference type="EMBL" id="CP003923">
    <property type="protein sequence ID" value="AIC93746.1"/>
    <property type="molecule type" value="Genomic_DNA"/>
</dbReference>
<dbReference type="PANTHER" id="PTHR43394">
    <property type="entry name" value="ATP-DEPENDENT PERMEASE MDL1, MITOCHONDRIAL"/>
    <property type="match status" value="1"/>
</dbReference>
<evidence type="ECO:0000256" key="2">
    <source>
        <dbReference type="ARBA" id="ARBA00022448"/>
    </source>
</evidence>
<dbReference type="STRING" id="1246626.BleG1_1143"/>
<dbReference type="SUPFAM" id="SSF90123">
    <property type="entry name" value="ABC transporter transmembrane region"/>
    <property type="match status" value="1"/>
</dbReference>
<dbReference type="Pfam" id="PF00664">
    <property type="entry name" value="ABC_membrane"/>
    <property type="match status" value="1"/>
</dbReference>
<evidence type="ECO:0000256" key="4">
    <source>
        <dbReference type="ARBA" id="ARBA00022692"/>
    </source>
</evidence>
<feature type="transmembrane region" description="Helical" evidence="9">
    <location>
        <begin position="157"/>
        <end position="174"/>
    </location>
</feature>
<dbReference type="GO" id="GO:0005886">
    <property type="term" value="C:plasma membrane"/>
    <property type="evidence" value="ECO:0007669"/>
    <property type="project" value="UniProtKB-SubCell"/>
</dbReference>
<feature type="domain" description="ABC transporter" evidence="10">
    <location>
        <begin position="333"/>
        <end position="566"/>
    </location>
</feature>
<dbReference type="PROSITE" id="PS00211">
    <property type="entry name" value="ABC_TRANSPORTER_1"/>
    <property type="match status" value="1"/>
</dbReference>
<dbReference type="PATRIC" id="fig|1246626.3.peg.1147"/>
<feature type="transmembrane region" description="Helical" evidence="9">
    <location>
        <begin position="51"/>
        <end position="72"/>
    </location>
</feature>
<dbReference type="InterPro" id="IPR036640">
    <property type="entry name" value="ABC1_TM_sf"/>
</dbReference>
<dbReference type="eggNOG" id="COG1132">
    <property type="taxonomic scope" value="Bacteria"/>
</dbReference>
<dbReference type="PANTHER" id="PTHR43394:SF1">
    <property type="entry name" value="ATP-BINDING CASSETTE SUB-FAMILY B MEMBER 10, MITOCHONDRIAL"/>
    <property type="match status" value="1"/>
</dbReference>
<dbReference type="OrthoDB" id="9770415at2"/>
<dbReference type="FunFam" id="3.40.50.300:FF:000221">
    <property type="entry name" value="Multidrug ABC transporter ATP-binding protein"/>
    <property type="match status" value="1"/>
</dbReference>
<feature type="transmembrane region" description="Helical" evidence="9">
    <location>
        <begin position="12"/>
        <end position="31"/>
    </location>
</feature>
<dbReference type="RefSeq" id="WP_038478217.1">
    <property type="nucleotide sequence ID" value="NZ_CP003923.1"/>
</dbReference>
<dbReference type="Pfam" id="PF00005">
    <property type="entry name" value="ABC_tran"/>
    <property type="match status" value="1"/>
</dbReference>
<dbReference type="InterPro" id="IPR003439">
    <property type="entry name" value="ABC_transporter-like_ATP-bd"/>
</dbReference>
<dbReference type="Gene3D" id="1.20.1560.10">
    <property type="entry name" value="ABC transporter type 1, transmembrane domain"/>
    <property type="match status" value="1"/>
</dbReference>
<organism evidence="12 13">
    <name type="scientific">Shouchella lehensis G1</name>
    <dbReference type="NCBI Taxonomy" id="1246626"/>
    <lineage>
        <taxon>Bacteria</taxon>
        <taxon>Bacillati</taxon>
        <taxon>Bacillota</taxon>
        <taxon>Bacilli</taxon>
        <taxon>Bacillales</taxon>
        <taxon>Bacillaceae</taxon>
        <taxon>Shouchella</taxon>
    </lineage>
</organism>
<feature type="transmembrane region" description="Helical" evidence="9">
    <location>
        <begin position="235"/>
        <end position="258"/>
    </location>
</feature>
<keyword evidence="4 9" id="KW-0812">Transmembrane</keyword>
<keyword evidence="7 9" id="KW-1133">Transmembrane helix</keyword>
<dbReference type="Proteomes" id="UP000027142">
    <property type="component" value="Chromosome"/>
</dbReference>
<dbReference type="InterPro" id="IPR017871">
    <property type="entry name" value="ABC_transporter-like_CS"/>
</dbReference>
<evidence type="ECO:0000313" key="12">
    <source>
        <dbReference type="EMBL" id="AIC93746.1"/>
    </source>
</evidence>
<feature type="transmembrane region" description="Helical" evidence="9">
    <location>
        <begin position="278"/>
        <end position="296"/>
    </location>
</feature>
<dbReference type="AlphaFoldDB" id="A0A060LR35"/>
<evidence type="ECO:0000259" key="11">
    <source>
        <dbReference type="PROSITE" id="PS50929"/>
    </source>
</evidence>
<dbReference type="InterPro" id="IPR039421">
    <property type="entry name" value="Type_1_exporter"/>
</dbReference>
<evidence type="ECO:0000256" key="8">
    <source>
        <dbReference type="ARBA" id="ARBA00023136"/>
    </source>
</evidence>
<keyword evidence="8 9" id="KW-0472">Membrane</keyword>
<evidence type="ECO:0000256" key="5">
    <source>
        <dbReference type="ARBA" id="ARBA00022741"/>
    </source>
</evidence>
<dbReference type="CDD" id="cd18548">
    <property type="entry name" value="ABC_6TM_Tm287_like"/>
    <property type="match status" value="1"/>
</dbReference>
<protein>
    <submittedName>
        <fullName evidence="12">ABC transporter ATP-binding protein</fullName>
    </submittedName>
</protein>
<gene>
    <name evidence="12" type="ORF">BleG1_1143</name>
</gene>
<dbReference type="PROSITE" id="PS50929">
    <property type="entry name" value="ABC_TM1F"/>
    <property type="match status" value="1"/>
</dbReference>
<dbReference type="InterPro" id="IPR027417">
    <property type="entry name" value="P-loop_NTPase"/>
</dbReference>
<name>A0A060LR35_9BACI</name>
<proteinExistence type="predicted"/>
<sequence length="572" mass="64320">MRTVFSYLLSYKWAAIIAFIFMLLELTVELIQPLLLARIIDDGILQEDLTIVIVWGSVMIGLSLIAFVAGILNSFYAGHAGQSTGFDLRNAMFKNIQRSSLDKLQPFATSSLMTRLTNDITQIQNTIFMGLRIMARAPLLVVGGAIMAFLINARLALFLILTIPILVFFLLWILKKGVHIFGQVQNQVDKVNHVVRENLTGIRLVRVFVRRTHEVHRFFKENDTLRKRMVQAFRLMELTMPILLLLMNSSILLVLWFGSFQIDNDTAQVGDVVAIVNYATRITSALGVFAMIIMVFSRAKASALRIEEVLLEPDDELKGQKELPQPPTINGEVQFQSVWFSYDGQKEPVLEDISFHVQAGETVAVLGETGAGKTSLFQLIPKLYETDSGDVRIDGTSIKQWNIQELRKQLGYVPQSIRLFSGTIRENIAWGVPDASLEQIVLAAKAAQIHETIEKLEQGYDTVVGQQGVNLSGGQKQRISIARALLREPKILLLDDSTSALDTKTEEQFLHALECYSCTTLIITQKLSTARKADKILLLEFGKIEGFGSHEQLMEQSSFYRKIYQSQYGKEE</sequence>
<evidence type="ECO:0000256" key="6">
    <source>
        <dbReference type="ARBA" id="ARBA00022840"/>
    </source>
</evidence>
<dbReference type="HOGENOM" id="CLU_000604_84_3_9"/>